<dbReference type="GO" id="GO:0009089">
    <property type="term" value="P:lysine biosynthetic process via diaminopimelate"/>
    <property type="evidence" value="ECO:0007669"/>
    <property type="project" value="UniProtKB-UniRule"/>
</dbReference>
<dbReference type="GO" id="GO:0008837">
    <property type="term" value="F:diaminopimelate epimerase activity"/>
    <property type="evidence" value="ECO:0007669"/>
    <property type="project" value="UniProtKB-UniRule"/>
</dbReference>
<feature type="active site" description="Proton donor" evidence="6">
    <location>
        <position position="76"/>
    </location>
</feature>
<evidence type="ECO:0000256" key="3">
    <source>
        <dbReference type="ARBA" id="ARBA00022605"/>
    </source>
</evidence>
<organism evidence="8 9">
    <name type="scientific">Piscinibacter koreensis</name>
    <dbReference type="NCBI Taxonomy" id="2742824"/>
    <lineage>
        <taxon>Bacteria</taxon>
        <taxon>Pseudomonadati</taxon>
        <taxon>Pseudomonadota</taxon>
        <taxon>Betaproteobacteria</taxon>
        <taxon>Burkholderiales</taxon>
        <taxon>Sphaerotilaceae</taxon>
        <taxon>Piscinibacter</taxon>
    </lineage>
</organism>
<evidence type="ECO:0000256" key="2">
    <source>
        <dbReference type="ARBA" id="ARBA00022490"/>
    </source>
</evidence>
<feature type="binding site" evidence="6">
    <location>
        <position position="46"/>
    </location>
    <ligand>
        <name>substrate</name>
    </ligand>
</feature>
<dbReference type="UniPathway" id="UPA00034">
    <property type="reaction ID" value="UER00025"/>
</dbReference>
<protein>
    <recommendedName>
        <fullName evidence="6 7">Diaminopimelate epimerase</fullName>
        <shortName evidence="6">DAP epimerase</shortName>
        <ecNumber evidence="6 7">5.1.1.7</ecNumber>
    </recommendedName>
    <alternativeName>
        <fullName evidence="6">PLP-independent amino acid racemase</fullName>
    </alternativeName>
</protein>
<keyword evidence="2 6" id="KW-0963">Cytoplasm</keyword>
<feature type="binding site" evidence="6">
    <location>
        <begin position="272"/>
        <end position="273"/>
    </location>
    <ligand>
        <name>substrate</name>
    </ligand>
</feature>
<dbReference type="PANTHER" id="PTHR31689:SF0">
    <property type="entry name" value="DIAMINOPIMELATE EPIMERASE"/>
    <property type="match status" value="1"/>
</dbReference>
<accession>A0A7Y6NLX6</accession>
<dbReference type="GO" id="GO:0005829">
    <property type="term" value="C:cytosol"/>
    <property type="evidence" value="ECO:0007669"/>
    <property type="project" value="TreeGrafter"/>
</dbReference>
<feature type="binding site" evidence="6">
    <location>
        <position position="13"/>
    </location>
    <ligand>
        <name>substrate</name>
    </ligand>
</feature>
<dbReference type="InterPro" id="IPR001653">
    <property type="entry name" value="DAP_epimerase_DapF"/>
</dbReference>
<evidence type="ECO:0000256" key="4">
    <source>
        <dbReference type="ARBA" id="ARBA00023154"/>
    </source>
</evidence>
<evidence type="ECO:0000313" key="9">
    <source>
        <dbReference type="Proteomes" id="UP000529637"/>
    </source>
</evidence>
<keyword evidence="3 6" id="KW-0028">Amino-acid biosynthesis</keyword>
<evidence type="ECO:0000313" key="8">
    <source>
        <dbReference type="EMBL" id="NUZ05512.1"/>
    </source>
</evidence>
<dbReference type="HAMAP" id="MF_00197">
    <property type="entry name" value="DAP_epimerase"/>
    <property type="match status" value="1"/>
</dbReference>
<dbReference type="NCBIfam" id="TIGR00652">
    <property type="entry name" value="DapF"/>
    <property type="match status" value="1"/>
</dbReference>
<feature type="binding site" evidence="6">
    <location>
        <position position="244"/>
    </location>
    <ligand>
        <name>substrate</name>
    </ligand>
</feature>
<comment type="pathway">
    <text evidence="6">Amino-acid biosynthesis; L-lysine biosynthesis via DAP pathway; DL-2,6-diaminopimelate from LL-2,6-diaminopimelate: step 1/1.</text>
</comment>
<comment type="caution">
    <text evidence="8">The sequence shown here is derived from an EMBL/GenBank/DDBJ whole genome shotgun (WGS) entry which is preliminary data.</text>
</comment>
<feature type="binding site" evidence="6">
    <location>
        <begin position="77"/>
        <end position="78"/>
    </location>
    <ligand>
        <name>substrate</name>
    </ligand>
</feature>
<evidence type="ECO:0000256" key="6">
    <source>
        <dbReference type="HAMAP-Rule" id="MF_00197"/>
    </source>
</evidence>
<comment type="similarity">
    <text evidence="1 6">Belongs to the diaminopimelate epimerase family.</text>
</comment>
<feature type="binding site" evidence="6">
    <location>
        <position position="211"/>
    </location>
    <ligand>
        <name>substrate</name>
    </ligand>
</feature>
<keyword evidence="9" id="KW-1185">Reference proteome</keyword>
<dbReference type="Gene3D" id="3.10.310.10">
    <property type="entry name" value="Diaminopimelate Epimerase, Chain A, domain 1"/>
    <property type="match status" value="2"/>
</dbReference>
<feature type="site" description="Could be important to modulate the pK values of the two catalytic cysteine residues" evidence="6">
    <location>
        <position position="262"/>
    </location>
</feature>
<dbReference type="Pfam" id="PF01678">
    <property type="entry name" value="DAP_epimerase"/>
    <property type="match status" value="2"/>
</dbReference>
<evidence type="ECO:0000256" key="7">
    <source>
        <dbReference type="NCBIfam" id="TIGR00652"/>
    </source>
</evidence>
<evidence type="ECO:0000256" key="1">
    <source>
        <dbReference type="ARBA" id="ARBA00010219"/>
    </source>
</evidence>
<comment type="function">
    <text evidence="6">Catalyzes the stereoinversion of LL-2,6-diaminopimelate (L,L-DAP) to meso-diaminopimelate (meso-DAP), a precursor of L-lysine and an essential component of the bacterial peptidoglycan.</text>
</comment>
<dbReference type="EMBL" id="JABWMJ010000003">
    <property type="protein sequence ID" value="NUZ05512.1"/>
    <property type="molecule type" value="Genomic_DNA"/>
</dbReference>
<name>A0A7Y6NLX6_9BURK</name>
<gene>
    <name evidence="6 8" type="primary">dapF</name>
    <name evidence="8" type="ORF">HQN59_07025</name>
</gene>
<sequence>MRLRFTKMHGAGNDFVVVDATRANVGLDRTQLRALGDRRYGIGADQILLIEPSPASGVDFGYRIFNGGSGDEVEQCGNGARCVARYVLDHGLTDRGVIRVQTMSSVIDLHALPDGRVRVDMGAPSFEPARLPFDASGLLPVDVASGPGAGLADVRAGWSAAMAAAAARGNRIAASAVDFTASATPADDAFAIWPLNVQGRIVEIATVSMGNPHAVQVVADVDTAPVASQGPVIEAHARFPRHVNAGFVQIVERGRIRLRVYERGAGETLACGTGACAAAVAGMRAGLLDPRVDVEARGGLLTIEWAGGNAPVWMTGDATRVFDGEIDI</sequence>
<dbReference type="AlphaFoldDB" id="A0A7Y6NLX6"/>
<dbReference type="EC" id="5.1.1.7" evidence="6 7"/>
<keyword evidence="4 6" id="KW-0457">Lysine biosynthesis</keyword>
<dbReference type="SUPFAM" id="SSF54506">
    <property type="entry name" value="Diaminopimelate epimerase-like"/>
    <property type="match status" value="2"/>
</dbReference>
<reference evidence="8 9" key="1">
    <citation type="submission" date="2020-06" db="EMBL/GenBank/DDBJ databases">
        <title>Schlegella sp. ID0723 isolated from air conditioner.</title>
        <authorList>
            <person name="Kim D.Y."/>
            <person name="Kim D.-U."/>
        </authorList>
    </citation>
    <scope>NUCLEOTIDE SEQUENCE [LARGE SCALE GENOMIC DNA]</scope>
    <source>
        <strain evidence="8 9">ID0723</strain>
    </source>
</reference>
<dbReference type="RefSeq" id="WP_176067547.1">
    <property type="nucleotide sequence ID" value="NZ_JABWMJ010000003.1"/>
</dbReference>
<proteinExistence type="inferred from homology"/>
<feature type="active site" description="Proton acceptor" evidence="6">
    <location>
        <position position="271"/>
    </location>
</feature>
<dbReference type="PANTHER" id="PTHR31689">
    <property type="entry name" value="DIAMINOPIMELATE EPIMERASE, CHLOROPLASTIC"/>
    <property type="match status" value="1"/>
</dbReference>
<feature type="binding site" evidence="6">
    <location>
        <begin position="262"/>
        <end position="263"/>
    </location>
    <ligand>
        <name>substrate</name>
    </ligand>
</feature>
<keyword evidence="5 6" id="KW-0413">Isomerase</keyword>
<comment type="catalytic activity">
    <reaction evidence="6">
        <text>(2S,6S)-2,6-diaminopimelate = meso-2,6-diaminopimelate</text>
        <dbReference type="Rhea" id="RHEA:15393"/>
        <dbReference type="ChEBI" id="CHEBI:57609"/>
        <dbReference type="ChEBI" id="CHEBI:57791"/>
        <dbReference type="EC" id="5.1.1.7"/>
    </reaction>
</comment>
<comment type="subcellular location">
    <subcellularLocation>
        <location evidence="6">Cytoplasm</location>
    </subcellularLocation>
</comment>
<feature type="binding site" evidence="6">
    <location>
        <position position="66"/>
    </location>
    <ligand>
        <name>substrate</name>
    </ligand>
</feature>
<evidence type="ECO:0000256" key="5">
    <source>
        <dbReference type="ARBA" id="ARBA00023235"/>
    </source>
</evidence>
<dbReference type="FunFam" id="3.10.310.10:FF:000001">
    <property type="entry name" value="Diaminopimelate epimerase"/>
    <property type="match status" value="1"/>
</dbReference>
<comment type="subunit">
    <text evidence="6">Homodimer.</text>
</comment>
<feature type="site" description="Could be important to modulate the pK values of the two catalytic cysteine residues" evidence="6">
    <location>
        <position position="213"/>
    </location>
</feature>
<dbReference type="Proteomes" id="UP000529637">
    <property type="component" value="Unassembled WGS sequence"/>
</dbReference>